<dbReference type="AlphaFoldDB" id="F9ZNW9"/>
<feature type="signal peptide" evidence="7">
    <location>
        <begin position="1"/>
        <end position="34"/>
    </location>
</feature>
<reference evidence="10 11" key="1">
    <citation type="journal article" date="2011" name="J. Genet. Genomics">
        <title>Unraveling the Acidithiobacillus caldus complete genome and its central metabolisms for carbon assimilation.</title>
        <authorList>
            <person name="You X.Y."/>
            <person name="Guo X."/>
            <person name="Zheng H.J."/>
            <person name="Zhang M.J."/>
            <person name="Liu L.J."/>
            <person name="Zhu Y.Q."/>
            <person name="Zhu B."/>
            <person name="Wang S.Y."/>
            <person name="Zhao G.P."/>
            <person name="Poetsch A."/>
            <person name="Jiang C.Y."/>
            <person name="Liu S.J."/>
        </authorList>
    </citation>
    <scope>NUCLEOTIDE SEQUENCE [LARGE SCALE GENOMIC DNA]</scope>
    <source>
        <strain evidence="10 11">SM-1</strain>
    </source>
</reference>
<feature type="domain" description="POTRA" evidence="9">
    <location>
        <begin position="205"/>
        <end position="271"/>
    </location>
</feature>
<evidence type="ECO:0000259" key="8">
    <source>
        <dbReference type="Pfam" id="PF01103"/>
    </source>
</evidence>
<dbReference type="GO" id="GO:0009306">
    <property type="term" value="P:protein secretion"/>
    <property type="evidence" value="ECO:0007669"/>
    <property type="project" value="TreeGrafter"/>
</dbReference>
<keyword evidence="4 7" id="KW-0732">Signal</keyword>
<dbReference type="STRING" id="990288.Atc_1301"/>
<keyword evidence="6" id="KW-0998">Cell outer membrane</keyword>
<evidence type="ECO:0000256" key="2">
    <source>
        <dbReference type="ARBA" id="ARBA00022452"/>
    </source>
</evidence>
<dbReference type="Proteomes" id="UP000006135">
    <property type="component" value="Chromosome"/>
</dbReference>
<sequence>MATGTMATRKHDSLGRARLGLLLLLLGFSATASADDRLHFRVIGVDAHLRELLNKALPAIPYDGKGARREELLLSEDLRLKSALEAYGYYAATWTRREIALEGDSYEVVYDVHAGRPIVLRDIDLRLQGPAAEDPAFKKRWNEFPLKRGAVLDQVLYEEWKDKSLELLHARGYVQAQYQRHEILMDRDAYWADIYLWLNSGERFKVGDIRIEGADRYPRWFITRYLSIAPGDWYSPEALAVSQSNLRNADRFSAVSVTGLTKEAANGKVPIAVRLKSLPAQHFKVGVGYSTDIGVNGVLGYDNYDMFDAAQHLKIDATVAQKTRNIGFAYTWPVGKTLGSEYLANAAFQNEVLNVYTNNALTANIGRQWTIGHGANPNRTETVRILMNLEQANYTVASQSNNSHYIYPSINFALSDYDNILRPISGYSLTATVEGSSKVLGSTTNFLRFSARGRWDTRLAPLWAAGLRARIGALQVSGPIGDLPPNLRFFAGGQDSLPGYAYLSQGPRAGNGQVEGGRYLAVVGANLQRFITKDIAIIAFYDAGNAFDSPADFRVLQDVGLGVRWFSPVGPIRLELAHPLVNPKAPAVRIAFSVGFGL</sequence>
<dbReference type="InterPro" id="IPR010827">
    <property type="entry name" value="BamA/TamA_POTRA"/>
</dbReference>
<evidence type="ECO:0000256" key="3">
    <source>
        <dbReference type="ARBA" id="ARBA00022692"/>
    </source>
</evidence>
<keyword evidence="11" id="KW-1185">Reference proteome</keyword>
<evidence type="ECO:0000256" key="7">
    <source>
        <dbReference type="SAM" id="SignalP"/>
    </source>
</evidence>
<dbReference type="GO" id="GO:0009279">
    <property type="term" value="C:cell outer membrane"/>
    <property type="evidence" value="ECO:0007669"/>
    <property type="project" value="TreeGrafter"/>
</dbReference>
<proteinExistence type="predicted"/>
<evidence type="ECO:0000256" key="1">
    <source>
        <dbReference type="ARBA" id="ARBA00004370"/>
    </source>
</evidence>
<keyword evidence="2" id="KW-1134">Transmembrane beta strand</keyword>
<evidence type="ECO:0000313" key="10">
    <source>
        <dbReference type="EMBL" id="AEK57950.1"/>
    </source>
</evidence>
<dbReference type="Pfam" id="PF01103">
    <property type="entry name" value="Omp85"/>
    <property type="match status" value="1"/>
</dbReference>
<dbReference type="Gene3D" id="2.40.160.50">
    <property type="entry name" value="membrane protein fhac: a member of the omp85/tpsb transporter family"/>
    <property type="match status" value="1"/>
</dbReference>
<dbReference type="PANTHER" id="PTHR12815">
    <property type="entry name" value="SORTING AND ASSEMBLY MACHINERY SAMM50 PROTEIN FAMILY MEMBER"/>
    <property type="match status" value="1"/>
</dbReference>
<gene>
    <name evidence="10" type="ordered locus">Atc_1301</name>
</gene>
<dbReference type="EMBL" id="CP002573">
    <property type="protein sequence ID" value="AEK57950.1"/>
    <property type="molecule type" value="Genomic_DNA"/>
</dbReference>
<evidence type="ECO:0000256" key="6">
    <source>
        <dbReference type="ARBA" id="ARBA00023237"/>
    </source>
</evidence>
<dbReference type="KEGG" id="acu:Atc_1301"/>
<evidence type="ECO:0000313" key="11">
    <source>
        <dbReference type="Proteomes" id="UP000006135"/>
    </source>
</evidence>
<organism evidence="10 11">
    <name type="scientific">Acidithiobacillus caldus (strain SM-1)</name>
    <dbReference type="NCBI Taxonomy" id="990288"/>
    <lineage>
        <taxon>Bacteria</taxon>
        <taxon>Pseudomonadati</taxon>
        <taxon>Pseudomonadota</taxon>
        <taxon>Acidithiobacillia</taxon>
        <taxon>Acidithiobacillales</taxon>
        <taxon>Acidithiobacillaceae</taxon>
        <taxon>Acidithiobacillus</taxon>
    </lineage>
</organism>
<evidence type="ECO:0000256" key="5">
    <source>
        <dbReference type="ARBA" id="ARBA00023136"/>
    </source>
</evidence>
<name>F9ZNW9_ACICS</name>
<accession>F9ZNW9</accession>
<evidence type="ECO:0000256" key="4">
    <source>
        <dbReference type="ARBA" id="ARBA00022729"/>
    </source>
</evidence>
<feature type="chain" id="PRO_5003396108" evidence="7">
    <location>
        <begin position="35"/>
        <end position="598"/>
    </location>
</feature>
<keyword evidence="5" id="KW-0472">Membrane</keyword>
<dbReference type="PANTHER" id="PTHR12815:SF47">
    <property type="entry name" value="TRANSLOCATION AND ASSEMBLY MODULE SUBUNIT TAMA"/>
    <property type="match status" value="1"/>
</dbReference>
<dbReference type="Pfam" id="PF07244">
    <property type="entry name" value="POTRA"/>
    <property type="match status" value="1"/>
</dbReference>
<dbReference type="Gene3D" id="3.10.20.310">
    <property type="entry name" value="membrane protein fhac"/>
    <property type="match status" value="2"/>
</dbReference>
<evidence type="ECO:0000259" key="9">
    <source>
        <dbReference type="Pfam" id="PF07244"/>
    </source>
</evidence>
<feature type="domain" description="Bacterial surface antigen (D15)" evidence="8">
    <location>
        <begin position="310"/>
        <end position="596"/>
    </location>
</feature>
<dbReference type="GO" id="GO:0097347">
    <property type="term" value="C:TAM protein secretion complex"/>
    <property type="evidence" value="ECO:0007669"/>
    <property type="project" value="TreeGrafter"/>
</dbReference>
<keyword evidence="3" id="KW-0812">Transmembrane</keyword>
<dbReference type="InterPro" id="IPR000184">
    <property type="entry name" value="Bac_surfAg_D15"/>
</dbReference>
<comment type="subcellular location">
    <subcellularLocation>
        <location evidence="1">Membrane</location>
    </subcellularLocation>
</comment>
<protein>
    <submittedName>
        <fullName evidence="10">Surface antigen (D15)</fullName>
    </submittedName>
</protein>
<dbReference type="HOGENOM" id="CLU_018618_1_0_6"/>
<dbReference type="InterPro" id="IPR039910">
    <property type="entry name" value="D15-like"/>
</dbReference>